<protein>
    <submittedName>
        <fullName evidence="7">O-antigen ligase family protein</fullName>
    </submittedName>
</protein>
<gene>
    <name evidence="7" type="ORF">P0Y53_08745</name>
</gene>
<feature type="transmembrane region" description="Helical" evidence="5">
    <location>
        <begin position="358"/>
        <end position="377"/>
    </location>
</feature>
<comment type="subcellular location">
    <subcellularLocation>
        <location evidence="1">Membrane</location>
        <topology evidence="1">Multi-pass membrane protein</topology>
    </subcellularLocation>
</comment>
<dbReference type="InterPro" id="IPR051533">
    <property type="entry name" value="WaaL-like"/>
</dbReference>
<evidence type="ECO:0000256" key="4">
    <source>
        <dbReference type="ARBA" id="ARBA00023136"/>
    </source>
</evidence>
<dbReference type="GO" id="GO:0016874">
    <property type="term" value="F:ligase activity"/>
    <property type="evidence" value="ECO:0007669"/>
    <property type="project" value="UniProtKB-KW"/>
</dbReference>
<feature type="transmembrane region" description="Helical" evidence="5">
    <location>
        <begin position="127"/>
        <end position="150"/>
    </location>
</feature>
<feature type="transmembrane region" description="Helical" evidence="5">
    <location>
        <begin position="72"/>
        <end position="89"/>
    </location>
</feature>
<feature type="transmembrane region" description="Helical" evidence="5">
    <location>
        <begin position="21"/>
        <end position="36"/>
    </location>
</feature>
<evidence type="ECO:0000313" key="7">
    <source>
        <dbReference type="EMBL" id="WEK37588.1"/>
    </source>
</evidence>
<evidence type="ECO:0000256" key="1">
    <source>
        <dbReference type="ARBA" id="ARBA00004141"/>
    </source>
</evidence>
<keyword evidence="4 5" id="KW-0472">Membrane</keyword>
<keyword evidence="2 5" id="KW-0812">Transmembrane</keyword>
<evidence type="ECO:0000256" key="3">
    <source>
        <dbReference type="ARBA" id="ARBA00022989"/>
    </source>
</evidence>
<feature type="transmembrane region" description="Helical" evidence="5">
    <location>
        <begin position="242"/>
        <end position="263"/>
    </location>
</feature>
<dbReference type="PANTHER" id="PTHR37422">
    <property type="entry name" value="TEICHURONIC ACID BIOSYNTHESIS PROTEIN TUAE"/>
    <property type="match status" value="1"/>
</dbReference>
<feature type="transmembrane region" description="Helical" evidence="5">
    <location>
        <begin position="101"/>
        <end position="120"/>
    </location>
</feature>
<feature type="transmembrane region" description="Helical" evidence="5">
    <location>
        <begin position="195"/>
        <end position="215"/>
    </location>
</feature>
<reference evidence="7" key="1">
    <citation type="submission" date="2023-03" db="EMBL/GenBank/DDBJ databases">
        <title>Andean soil-derived lignocellulolytic bacterial consortium as a source of novel taxa and putative plastic-active enzymes.</title>
        <authorList>
            <person name="Diaz-Garcia L."/>
            <person name="Chuvochina M."/>
            <person name="Feuerriegel G."/>
            <person name="Bunk B."/>
            <person name="Sproer C."/>
            <person name="Streit W.R."/>
            <person name="Rodriguez L.M."/>
            <person name="Overmann J."/>
            <person name="Jimenez D.J."/>
        </authorList>
    </citation>
    <scope>NUCLEOTIDE SEQUENCE</scope>
    <source>
        <strain evidence="7">MAG 7</strain>
    </source>
</reference>
<feature type="transmembrane region" description="Helical" evidence="5">
    <location>
        <begin position="389"/>
        <end position="407"/>
    </location>
</feature>
<dbReference type="GO" id="GO:0016020">
    <property type="term" value="C:membrane"/>
    <property type="evidence" value="ECO:0007669"/>
    <property type="project" value="UniProtKB-SubCell"/>
</dbReference>
<name>A0AAJ5WY16_9BACT</name>
<evidence type="ECO:0000259" key="6">
    <source>
        <dbReference type="Pfam" id="PF04932"/>
    </source>
</evidence>
<feature type="transmembrane region" description="Helical" evidence="5">
    <location>
        <begin position="42"/>
        <end position="60"/>
    </location>
</feature>
<keyword evidence="3 5" id="KW-1133">Transmembrane helix</keyword>
<dbReference type="Proteomes" id="UP001220610">
    <property type="component" value="Chromosome"/>
</dbReference>
<evidence type="ECO:0000313" key="8">
    <source>
        <dbReference type="Proteomes" id="UP001220610"/>
    </source>
</evidence>
<dbReference type="Pfam" id="PF04932">
    <property type="entry name" value="Wzy_C"/>
    <property type="match status" value="1"/>
</dbReference>
<evidence type="ECO:0000256" key="2">
    <source>
        <dbReference type="ARBA" id="ARBA00022692"/>
    </source>
</evidence>
<proteinExistence type="predicted"/>
<accession>A0AAJ5WY16</accession>
<keyword evidence="7" id="KW-0436">Ligase</keyword>
<organism evidence="7 8">
    <name type="scientific">Candidatus Pseudobacter hemicellulosilyticus</name>
    <dbReference type="NCBI Taxonomy" id="3121375"/>
    <lineage>
        <taxon>Bacteria</taxon>
        <taxon>Pseudomonadati</taxon>
        <taxon>Bacteroidota</taxon>
        <taxon>Chitinophagia</taxon>
        <taxon>Chitinophagales</taxon>
        <taxon>Chitinophagaceae</taxon>
        <taxon>Pseudobacter</taxon>
    </lineage>
</organism>
<feature type="transmembrane region" description="Helical" evidence="5">
    <location>
        <begin position="221"/>
        <end position="237"/>
    </location>
</feature>
<dbReference type="PANTHER" id="PTHR37422:SF13">
    <property type="entry name" value="LIPOPOLYSACCHARIDE BIOSYNTHESIS PROTEIN PA4999-RELATED"/>
    <property type="match status" value="1"/>
</dbReference>
<dbReference type="AlphaFoldDB" id="A0AAJ5WY16"/>
<evidence type="ECO:0000256" key="5">
    <source>
        <dbReference type="SAM" id="Phobius"/>
    </source>
</evidence>
<feature type="domain" description="O-antigen ligase-related" evidence="6">
    <location>
        <begin position="205"/>
        <end position="371"/>
    </location>
</feature>
<feature type="transmembrane region" description="Helical" evidence="5">
    <location>
        <begin position="170"/>
        <end position="188"/>
    </location>
</feature>
<dbReference type="EMBL" id="CP119311">
    <property type="protein sequence ID" value="WEK37588.1"/>
    <property type="molecule type" value="Genomic_DNA"/>
</dbReference>
<sequence length="442" mass="50636">MFMRTLFLKDETGTDFSRKEKMLYVLIAGFFISFYLRSHPVINNSVIGLLFIFSFYYNGLREKVRLLWQRKAVLLMLLFFLLHLISSLFSSNKQEALDMLALRSPLLLFPVSLGLIVISGKLKDRILWLYNLVTTGAAAVCLGWALVLYRQTGNAALLYNDSLSDAIGKQSIYFALMINLAVFSWVYLLNKRVSFINRGLAYCSILFLLFIHFLLASRMNMIVLYTCLLGYAVYYIIRRRKILEGLILVMGLVIGAFLLFKMFPKTFNRFRELGYTEYQFNNKAVESHYNMEVTADQWNGANIRLAIWQCGWELARTHWLTGVQLGDKEDRLMEVYREKDFQFAVKTQRNLHSNYLDVLVSFGVIGLLLFVTGYLLLPLLSCLRQHDGIGVFIVLAFAAAFFSETYFDRSMGAVLAGFFLSFVLSDKRLAAGKVTDCPPGTA</sequence>
<dbReference type="InterPro" id="IPR007016">
    <property type="entry name" value="O-antigen_ligase-rel_domated"/>
</dbReference>